<reference evidence="1 2" key="1">
    <citation type="submission" date="2023-02" db="EMBL/GenBank/DDBJ databases">
        <title>LHISI_Scaffold_Assembly.</title>
        <authorList>
            <person name="Stuart O.P."/>
            <person name="Cleave R."/>
            <person name="Magrath M.J.L."/>
            <person name="Mikheyev A.S."/>
        </authorList>
    </citation>
    <scope>NUCLEOTIDE SEQUENCE [LARGE SCALE GENOMIC DNA]</scope>
    <source>
        <strain evidence="1">Daus_M_001</strain>
        <tissue evidence="1">Leg muscle</tissue>
    </source>
</reference>
<proteinExistence type="predicted"/>
<evidence type="ECO:0000313" key="1">
    <source>
        <dbReference type="EMBL" id="KAJ8887417.1"/>
    </source>
</evidence>
<organism evidence="1 2">
    <name type="scientific">Dryococelus australis</name>
    <dbReference type="NCBI Taxonomy" id="614101"/>
    <lineage>
        <taxon>Eukaryota</taxon>
        <taxon>Metazoa</taxon>
        <taxon>Ecdysozoa</taxon>
        <taxon>Arthropoda</taxon>
        <taxon>Hexapoda</taxon>
        <taxon>Insecta</taxon>
        <taxon>Pterygota</taxon>
        <taxon>Neoptera</taxon>
        <taxon>Polyneoptera</taxon>
        <taxon>Phasmatodea</taxon>
        <taxon>Verophasmatodea</taxon>
        <taxon>Anareolatae</taxon>
        <taxon>Phasmatidae</taxon>
        <taxon>Eurycanthinae</taxon>
        <taxon>Dryococelus</taxon>
    </lineage>
</organism>
<name>A0ABQ9HSP9_9NEOP</name>
<protein>
    <submittedName>
        <fullName evidence="1">Uncharacterized protein</fullName>
    </submittedName>
</protein>
<keyword evidence="2" id="KW-1185">Reference proteome</keyword>
<sequence>MHGYWRFLRKPADQHHRPARLQHAKNPGATLPPIEHGLLWWEESNGDGDLPDVLTKFLNKSAKICELIQPENYINLGFLFSEVPNELDYNIELMLTKQRQESATSLTYVDCKLHITKANGTGTSSEGRLYIGEKVLRANEGKVRLLWSGTGMPEAGGGGGAGDPQLNLLTSSILRHYSHLRKTGSGPTGNRTQFALVGDKKTNHFTTERVIHLSRSSYLSRAAFDYRELLTGRESVRANSREEGNKLGVGLRPSPRARKRLFSATDGWCPERRRSRFDFLPGHRECWPQLCREEFGGGRRNSVYPVTKDTIDFASFEACIIIKQTRTHTPRLLPKLTPIENYSEPQTSRFASPLPQPRISLHVNPNTLKGVTRCNKDIDFTKPDTIILMLVFEPCTNKAGKIRVIAFCNNLASQHDKNKQQFAKRYIPQ</sequence>
<dbReference type="Proteomes" id="UP001159363">
    <property type="component" value="Chromosome X"/>
</dbReference>
<dbReference type="EMBL" id="JARBHB010000004">
    <property type="protein sequence ID" value="KAJ8887417.1"/>
    <property type="molecule type" value="Genomic_DNA"/>
</dbReference>
<comment type="caution">
    <text evidence="1">The sequence shown here is derived from an EMBL/GenBank/DDBJ whole genome shotgun (WGS) entry which is preliminary data.</text>
</comment>
<gene>
    <name evidence="1" type="ORF">PR048_013632</name>
</gene>
<evidence type="ECO:0000313" key="2">
    <source>
        <dbReference type="Proteomes" id="UP001159363"/>
    </source>
</evidence>
<accession>A0ABQ9HSP9</accession>